<proteinExistence type="predicted"/>
<dbReference type="Gene3D" id="3.90.50.10">
    <property type="entry name" value="Photosynthetic Reaction Center, subunit H, domain 2"/>
    <property type="match status" value="2"/>
</dbReference>
<comment type="caution">
    <text evidence="2">The sequence shown here is derived from an EMBL/GenBank/DDBJ whole genome shotgun (WGS) entry which is preliminary data.</text>
</comment>
<evidence type="ECO:0000313" key="2">
    <source>
        <dbReference type="EMBL" id="MFK2931197.1"/>
    </source>
</evidence>
<feature type="domain" description="PRC-barrel" evidence="1">
    <location>
        <begin position="6"/>
        <end position="59"/>
    </location>
</feature>
<organism evidence="2 3">
    <name type="scientific">Dyella agri</name>
    <dbReference type="NCBI Taxonomy" id="1926869"/>
    <lineage>
        <taxon>Bacteria</taxon>
        <taxon>Pseudomonadati</taxon>
        <taxon>Pseudomonadota</taxon>
        <taxon>Gammaproteobacteria</taxon>
        <taxon>Lysobacterales</taxon>
        <taxon>Rhodanobacteraceae</taxon>
        <taxon>Dyella</taxon>
    </lineage>
</organism>
<accession>A0ABW8KJB7</accession>
<dbReference type="Pfam" id="PF05239">
    <property type="entry name" value="PRC"/>
    <property type="match status" value="1"/>
</dbReference>
<sequence>MLRSMNDLESYAIRATDGDLGHVKDFYFDDQAWVIRYLVVDTGNWLSNRKVLISPIAVDRPDWAGKVLPVSITKEQVRNSPDIDTDKPVSRQHEMDYLGYFGYPYYWGGSGLWGMGVSPPSMMTMFHDRTGTARREPHDRTKFGSGLDHDDPHLRSCQEILGYRIEATDGDIGHVQGLLVEEDTWAIRYIVVETSHWWSGHLVLIAPEWIRHVSWAENTVAINLRRQAVKGAPPYDSTAELDRMLEMDIYNHYGRNGYWAEHEEPEFMISKR</sequence>
<evidence type="ECO:0000313" key="3">
    <source>
        <dbReference type="Proteomes" id="UP001620397"/>
    </source>
</evidence>
<reference evidence="2 3" key="1">
    <citation type="submission" date="2020-10" db="EMBL/GenBank/DDBJ databases">
        <title>Phylogeny of dyella-like bacteria.</title>
        <authorList>
            <person name="Fu J."/>
        </authorList>
    </citation>
    <scope>NUCLEOTIDE SEQUENCE [LARGE SCALE GENOMIC DNA]</scope>
    <source>
        <strain evidence="2 3">DKC-1</strain>
    </source>
</reference>
<dbReference type="Proteomes" id="UP001620397">
    <property type="component" value="Unassembled WGS sequence"/>
</dbReference>
<gene>
    <name evidence="2" type="ORF">ISP14_10375</name>
</gene>
<protein>
    <submittedName>
        <fullName evidence="2">PRC-barrel domain-containing protein</fullName>
    </submittedName>
</protein>
<evidence type="ECO:0000259" key="1">
    <source>
        <dbReference type="Pfam" id="PF05239"/>
    </source>
</evidence>
<name>A0ABW8KJB7_9GAMM</name>
<dbReference type="InterPro" id="IPR011033">
    <property type="entry name" value="PRC_barrel-like_sf"/>
</dbReference>
<keyword evidence="3" id="KW-1185">Reference proteome</keyword>
<dbReference type="SUPFAM" id="SSF50346">
    <property type="entry name" value="PRC-barrel domain"/>
    <property type="match status" value="2"/>
</dbReference>
<dbReference type="InterPro" id="IPR027275">
    <property type="entry name" value="PRC-brl_dom"/>
</dbReference>
<dbReference type="EMBL" id="JADIKL010000004">
    <property type="protein sequence ID" value="MFK2931197.1"/>
    <property type="molecule type" value="Genomic_DNA"/>
</dbReference>
<dbReference type="InterPro" id="IPR014747">
    <property type="entry name" value="Bac_photo_RC_H_C"/>
</dbReference>